<gene>
    <name evidence="11" type="ORF">PRL19_10750</name>
</gene>
<protein>
    <recommendedName>
        <fullName evidence="7">DNA 3'-5' helicase</fullName>
        <ecNumber evidence="7">5.6.2.4</ecNumber>
    </recommendedName>
</protein>
<evidence type="ECO:0000313" key="12">
    <source>
        <dbReference type="Proteomes" id="UP001216899"/>
    </source>
</evidence>
<organism evidence="11 12">
    <name type="scientific">Paracoccus marcusii</name>
    <dbReference type="NCBI Taxonomy" id="59779"/>
    <lineage>
        <taxon>Bacteria</taxon>
        <taxon>Pseudomonadati</taxon>
        <taxon>Pseudomonadota</taxon>
        <taxon>Alphaproteobacteria</taxon>
        <taxon>Rhodobacterales</taxon>
        <taxon>Paracoccaceae</taxon>
        <taxon>Paracoccus</taxon>
    </lineage>
</organism>
<comment type="catalytic activity">
    <reaction evidence="8">
        <text>ATP + H2O = ADP + phosphate + H(+)</text>
        <dbReference type="Rhea" id="RHEA:13065"/>
        <dbReference type="ChEBI" id="CHEBI:15377"/>
        <dbReference type="ChEBI" id="CHEBI:15378"/>
        <dbReference type="ChEBI" id="CHEBI:30616"/>
        <dbReference type="ChEBI" id="CHEBI:43474"/>
        <dbReference type="ChEBI" id="CHEBI:456216"/>
        <dbReference type="EC" id="5.6.2.4"/>
    </reaction>
</comment>
<dbReference type="PANTHER" id="PTHR11070">
    <property type="entry name" value="UVRD / RECB / PCRA DNA HELICASE FAMILY MEMBER"/>
    <property type="match status" value="1"/>
</dbReference>
<keyword evidence="2 9" id="KW-0378">Hydrolase</keyword>
<evidence type="ECO:0000259" key="10">
    <source>
        <dbReference type="PROSITE" id="PS51198"/>
    </source>
</evidence>
<keyword evidence="4 9" id="KW-0067">ATP-binding</keyword>
<keyword evidence="3 9" id="KW-0347">Helicase</keyword>
<dbReference type="RefSeq" id="WP_273742937.1">
    <property type="nucleotide sequence ID" value="NZ_CP117466.1"/>
</dbReference>
<evidence type="ECO:0000256" key="5">
    <source>
        <dbReference type="ARBA" id="ARBA00023235"/>
    </source>
</evidence>
<dbReference type="Pfam" id="PF13361">
    <property type="entry name" value="UvrD_C"/>
    <property type="match status" value="1"/>
</dbReference>
<dbReference type="PANTHER" id="PTHR11070:SF45">
    <property type="entry name" value="DNA 3'-5' HELICASE"/>
    <property type="match status" value="1"/>
</dbReference>
<evidence type="ECO:0000256" key="9">
    <source>
        <dbReference type="PROSITE-ProRule" id="PRU00560"/>
    </source>
</evidence>
<evidence type="ECO:0000313" key="11">
    <source>
        <dbReference type="EMBL" id="WDA11774.1"/>
    </source>
</evidence>
<keyword evidence="12" id="KW-1185">Reference proteome</keyword>
<keyword evidence="5" id="KW-0413">Isomerase</keyword>
<dbReference type="InterPro" id="IPR014016">
    <property type="entry name" value="UvrD-like_ATP-bd"/>
</dbReference>
<comment type="catalytic activity">
    <reaction evidence="6">
        <text>Couples ATP hydrolysis with the unwinding of duplex DNA by translocating in the 3'-5' direction.</text>
        <dbReference type="EC" id="5.6.2.4"/>
    </reaction>
</comment>
<dbReference type="InterPro" id="IPR000212">
    <property type="entry name" value="DNA_helicase_UvrD/REP"/>
</dbReference>
<dbReference type="EMBL" id="CP117466">
    <property type="protein sequence ID" value="WDA11774.1"/>
    <property type="molecule type" value="Genomic_DNA"/>
</dbReference>
<dbReference type="Gene3D" id="3.40.50.300">
    <property type="entry name" value="P-loop containing nucleotide triphosphate hydrolases"/>
    <property type="match status" value="2"/>
</dbReference>
<dbReference type="EC" id="5.6.2.4" evidence="7"/>
<dbReference type="Proteomes" id="UP001216899">
    <property type="component" value="Chromosome"/>
</dbReference>
<keyword evidence="1 9" id="KW-0547">Nucleotide-binding</keyword>
<name>A0ABY7UQ07_9RHOB</name>
<dbReference type="InterPro" id="IPR014017">
    <property type="entry name" value="DNA_helicase_UvrD-like_C"/>
</dbReference>
<dbReference type="PROSITE" id="PS51198">
    <property type="entry name" value="UVRD_HELICASE_ATP_BIND"/>
    <property type="match status" value="1"/>
</dbReference>
<proteinExistence type="predicted"/>
<evidence type="ECO:0000256" key="8">
    <source>
        <dbReference type="ARBA" id="ARBA00048988"/>
    </source>
</evidence>
<evidence type="ECO:0000256" key="3">
    <source>
        <dbReference type="ARBA" id="ARBA00022806"/>
    </source>
</evidence>
<dbReference type="Pfam" id="PF00580">
    <property type="entry name" value="UvrD-helicase"/>
    <property type="match status" value="1"/>
</dbReference>
<feature type="domain" description="UvrD-like helicase ATP-binding" evidence="10">
    <location>
        <begin position="14"/>
        <end position="287"/>
    </location>
</feature>
<evidence type="ECO:0000256" key="1">
    <source>
        <dbReference type="ARBA" id="ARBA00022741"/>
    </source>
</evidence>
<feature type="binding site" evidence="9">
    <location>
        <begin position="35"/>
        <end position="42"/>
    </location>
    <ligand>
        <name>ATP</name>
        <dbReference type="ChEBI" id="CHEBI:30616"/>
    </ligand>
</feature>
<dbReference type="SUPFAM" id="SSF52540">
    <property type="entry name" value="P-loop containing nucleoside triphosphate hydrolases"/>
    <property type="match status" value="1"/>
</dbReference>
<accession>A0ABY7UQ07</accession>
<evidence type="ECO:0000256" key="7">
    <source>
        <dbReference type="ARBA" id="ARBA00034808"/>
    </source>
</evidence>
<dbReference type="InterPro" id="IPR027417">
    <property type="entry name" value="P-loop_NTPase"/>
</dbReference>
<reference evidence="11 12" key="1">
    <citation type="submission" date="2023-02" db="EMBL/GenBank/DDBJ databases">
        <title>Whole genome sequenc of Paracoccus marcusii MBLB0836.</title>
        <authorList>
            <person name="Seo M.-J."/>
            <person name="Cho E.-S."/>
            <person name="Hwang C.Y."/>
        </authorList>
    </citation>
    <scope>NUCLEOTIDE SEQUENCE [LARGE SCALE GENOMIC DNA]</scope>
    <source>
        <strain evidence="11 12">MBLB0836</strain>
    </source>
</reference>
<evidence type="ECO:0000256" key="2">
    <source>
        <dbReference type="ARBA" id="ARBA00022801"/>
    </source>
</evidence>
<sequence length="472" mass="52770">MAKENELQVLRRVRPTPEQISIVRRIQTGASLIRGAAGSGKTTTALLALRASTGATVNQLRNQEALPANILVLTYYNSLCGYVRAVVQEEMEDYADDIRIFTSTFDKWAHDTLELRGGRSYDLCKSKLQSLAQKFQGDVQFIIDEVNYLRGRFKPDRLQDYITAERTGRGTTPAMPRALRQRLLDEVVQPYLDWKEANSHRDFHDNAIEMMHVCADFKYDVIVVDEAQDLSLNQLRAVTNHAADDATIIFVTDTAQRIYPRGGTWLEAGIVISPGRSLRLNVNYRNTRQIASLAACIAQGLGVDDDGSLPNPALCSRDGDLPTVIYGRFPDQVEYAMRLLQNVDLENETVGFLHLKGGGYFRDIRSALTAEGLEFCELQGASVWPEDDSNIGLCTFHSAKGLEFDHVFMLGLDQEFARYGDGDDDDRYNSHRRLVAMGVGRARESVVIGAMRERALALVNNIDTNLVNVVDL</sequence>
<evidence type="ECO:0000256" key="6">
    <source>
        <dbReference type="ARBA" id="ARBA00034617"/>
    </source>
</evidence>
<evidence type="ECO:0000256" key="4">
    <source>
        <dbReference type="ARBA" id="ARBA00022840"/>
    </source>
</evidence>